<evidence type="ECO:0000256" key="1">
    <source>
        <dbReference type="SAM" id="MobiDB-lite"/>
    </source>
</evidence>
<keyword evidence="2" id="KW-0732">Signal</keyword>
<protein>
    <submittedName>
        <fullName evidence="3">Uncharacterized protein</fullName>
    </submittedName>
</protein>
<feature type="signal peptide" evidence="2">
    <location>
        <begin position="1"/>
        <end position="31"/>
    </location>
</feature>
<comment type="caution">
    <text evidence="3">The sequence shown here is derived from an EMBL/GenBank/DDBJ whole genome shotgun (WGS) entry which is preliminary data.</text>
</comment>
<proteinExistence type="predicted"/>
<dbReference type="EMBL" id="JABFDB010000031">
    <property type="protein sequence ID" value="NYZ23798.1"/>
    <property type="molecule type" value="Genomic_DNA"/>
</dbReference>
<feature type="chain" id="PRO_5046325754" evidence="2">
    <location>
        <begin position="32"/>
        <end position="209"/>
    </location>
</feature>
<accession>A0ABX2TKY1</accession>
<dbReference type="Proteomes" id="UP000584642">
    <property type="component" value="Unassembled WGS sequence"/>
</dbReference>
<evidence type="ECO:0000313" key="3">
    <source>
        <dbReference type="EMBL" id="NYZ23798.1"/>
    </source>
</evidence>
<feature type="region of interest" description="Disordered" evidence="1">
    <location>
        <begin position="50"/>
        <end position="119"/>
    </location>
</feature>
<feature type="compositionally biased region" description="Polar residues" evidence="1">
    <location>
        <begin position="80"/>
        <end position="119"/>
    </location>
</feature>
<reference evidence="3 4" key="1">
    <citation type="submission" date="2020-05" db="EMBL/GenBank/DDBJ databases">
        <title>Azospirillum oleiclasticum sp. nov, a nitrogen-fixing and heavy crude oil-emulsifying bacterium isolated from the crude oil of Yumen Oilfield.</title>
        <authorList>
            <person name="Wu D."/>
            <person name="Cai M."/>
            <person name="Zhang X."/>
        </authorList>
    </citation>
    <scope>NUCLEOTIDE SEQUENCE [LARGE SCALE GENOMIC DNA]</scope>
    <source>
        <strain evidence="3 4">ROY-1-1-2</strain>
    </source>
</reference>
<evidence type="ECO:0000313" key="4">
    <source>
        <dbReference type="Proteomes" id="UP000584642"/>
    </source>
</evidence>
<organism evidence="3 4">
    <name type="scientific">Azospirillum oleiclasticum</name>
    <dbReference type="NCBI Taxonomy" id="2735135"/>
    <lineage>
        <taxon>Bacteria</taxon>
        <taxon>Pseudomonadati</taxon>
        <taxon>Pseudomonadota</taxon>
        <taxon>Alphaproteobacteria</taxon>
        <taxon>Rhodospirillales</taxon>
        <taxon>Azospirillaceae</taxon>
        <taxon>Azospirillum</taxon>
    </lineage>
</organism>
<keyword evidence="4" id="KW-1185">Reference proteome</keyword>
<dbReference type="RefSeq" id="WP_180285569.1">
    <property type="nucleotide sequence ID" value="NZ_JABFDB010000031.1"/>
</dbReference>
<sequence>MAERWCKGSREWLARLVLAVALIVVGQSAGAQPTGDYQSSVRIDGGVTATARNGNRATNEIGTPQPNAPTSVYIGGPVDTTATSGSASTRIGGNSRPGSTSIRQGVTNQGDLEMSGDSSANSVTVLPGASAIIGGCGRTQISGDVLVANGELELGCTCVGRRNGRCCVEFHTGFCVLHITPPGKHGCPPRYIYAEGLCRLFSDFDHSVD</sequence>
<feature type="compositionally biased region" description="Polar residues" evidence="1">
    <location>
        <begin position="50"/>
        <end position="70"/>
    </location>
</feature>
<gene>
    <name evidence="3" type="ORF">HND93_29205</name>
</gene>
<evidence type="ECO:0000256" key="2">
    <source>
        <dbReference type="SAM" id="SignalP"/>
    </source>
</evidence>
<name>A0ABX2TKY1_9PROT</name>